<keyword evidence="2" id="KW-1185">Reference proteome</keyword>
<gene>
    <name evidence="1" type="ORF">C8F04DRAFT_1179543</name>
</gene>
<evidence type="ECO:0000313" key="1">
    <source>
        <dbReference type="EMBL" id="KAJ7038524.1"/>
    </source>
</evidence>
<dbReference type="Proteomes" id="UP001218188">
    <property type="component" value="Unassembled WGS sequence"/>
</dbReference>
<protein>
    <submittedName>
        <fullName evidence="1">Uncharacterized protein</fullName>
    </submittedName>
</protein>
<proteinExistence type="predicted"/>
<accession>A0AAD6T2J7</accession>
<evidence type="ECO:0000313" key="2">
    <source>
        <dbReference type="Proteomes" id="UP001218188"/>
    </source>
</evidence>
<name>A0AAD6T2J7_9AGAR</name>
<dbReference type="EMBL" id="JARJCM010000031">
    <property type="protein sequence ID" value="KAJ7038524.1"/>
    <property type="molecule type" value="Genomic_DNA"/>
</dbReference>
<organism evidence="1 2">
    <name type="scientific">Mycena alexandri</name>
    <dbReference type="NCBI Taxonomy" id="1745969"/>
    <lineage>
        <taxon>Eukaryota</taxon>
        <taxon>Fungi</taxon>
        <taxon>Dikarya</taxon>
        <taxon>Basidiomycota</taxon>
        <taxon>Agaricomycotina</taxon>
        <taxon>Agaricomycetes</taxon>
        <taxon>Agaricomycetidae</taxon>
        <taxon>Agaricales</taxon>
        <taxon>Marasmiineae</taxon>
        <taxon>Mycenaceae</taxon>
        <taxon>Mycena</taxon>
    </lineage>
</organism>
<dbReference type="AlphaFoldDB" id="A0AAD6T2J7"/>
<reference evidence="1" key="1">
    <citation type="submission" date="2023-03" db="EMBL/GenBank/DDBJ databases">
        <title>Massive genome expansion in bonnet fungi (Mycena s.s.) driven by repeated elements and novel gene families across ecological guilds.</title>
        <authorList>
            <consortium name="Lawrence Berkeley National Laboratory"/>
            <person name="Harder C.B."/>
            <person name="Miyauchi S."/>
            <person name="Viragh M."/>
            <person name="Kuo A."/>
            <person name="Thoen E."/>
            <person name="Andreopoulos B."/>
            <person name="Lu D."/>
            <person name="Skrede I."/>
            <person name="Drula E."/>
            <person name="Henrissat B."/>
            <person name="Morin E."/>
            <person name="Kohler A."/>
            <person name="Barry K."/>
            <person name="LaButti K."/>
            <person name="Morin E."/>
            <person name="Salamov A."/>
            <person name="Lipzen A."/>
            <person name="Mereny Z."/>
            <person name="Hegedus B."/>
            <person name="Baldrian P."/>
            <person name="Stursova M."/>
            <person name="Weitz H."/>
            <person name="Taylor A."/>
            <person name="Grigoriev I.V."/>
            <person name="Nagy L.G."/>
            <person name="Martin F."/>
            <person name="Kauserud H."/>
        </authorList>
    </citation>
    <scope>NUCLEOTIDE SEQUENCE</scope>
    <source>
        <strain evidence="1">CBHHK200</strain>
    </source>
</reference>
<sequence length="120" mass="13338">MRRRQHSAAAPAHRHQNTHRIMGIEDSAGCLTSKEFKDLYMARVDCHLIHGCEVPPDSEDSHVKELEAIQLVSVDSCCFLVIYKLAATGKKCWAGDLVTAGNRKPALDLDKNSKTRPLGR</sequence>
<comment type="caution">
    <text evidence="1">The sequence shown here is derived from an EMBL/GenBank/DDBJ whole genome shotgun (WGS) entry which is preliminary data.</text>
</comment>